<accession>A0A514CX21</accession>
<dbReference type="SUPFAM" id="SSF69349">
    <property type="entry name" value="Phage fibre proteins"/>
    <property type="match status" value="1"/>
</dbReference>
<sequence length="655" mass="68362">MATVIRFRRNTAEEAAENNLILAAGEPGFELDTNVLKVGDGVRSWADLPKIGEGAAGLIVAWNELAPDVQSRITDRLTKSQADALYAAVGRVAAIEGDVAAIEDDVAALEGSLSGKLGKLGAGQATQVYARNSSGQDTGIGYSGNALPDTFPIRDGNGRMTAADPASEGHVATKRYVDETTPRIFDGNVITPPQSAGAVGTWAPESTGFTHIPHLFNDLAFNTLRGGTITVTKNGSPFVSSSDVKVFEPNVDTLSIPVESTDVVVAEVACHTSFRYGTVLGVAMSTSFRAKNIQIEAFYNDTWNAVETRTNNTTGVVVVRISVPTTATAGLTRLRYTFRDFHNTAFRISSLFCLAYNSPLLESSFMTLKGGRLLGPLTYTADPVAADQLSRKAYVDTKVAKQSGSTRVYVKDTSGNDASVPYSSSATAQTFMFRTADGVTSVGDPTDGWHATNKRYVDGGLATKADAAALAGKADLVGGVVPVSQLPRVAIGETFTAASEAAMLALDAQPGDVAIRTDIDTVYMMKAANPAALASWFDLSSAAQGGVVSVNGQTGTVFLGKGDVGLGNVDNTSDAAKPISTATAQALAGKVNTSDARLTDRRAPLDQSVTSNSFEPTVRTAIEGAISKASTALQGEVVATLPVNPTAGRVYFVTG</sequence>
<dbReference type="KEGG" id="vg:63911635"/>
<reference evidence="2 3" key="1">
    <citation type="submission" date="2019-05" db="EMBL/GenBank/DDBJ databases">
        <authorList>
            <person name="Bordelon H.A."/>
            <person name="Brister E.M."/>
            <person name="Bryans A.M."/>
            <person name="Calk A.E."/>
            <person name="Capers C."/>
            <person name="Corrent J.M."/>
            <person name="Delphin C.N."/>
            <person name="Erbelding G.W."/>
            <person name="Gottschalck B.A."/>
            <person name="Hale B.T."/>
            <person name="Jones N.T."/>
            <person name="Mire A.R."/>
            <person name="Perkins A.R."/>
            <person name="Quackenbush R.D."/>
            <person name="Rogers C.S."/>
            <person name="Stewart N.C."/>
            <person name="Threeton H.N."/>
            <person name="Wiggins Z.F."/>
            <person name="Hancock A.M."/>
            <person name="Gissendanner C.R."/>
            <person name="Findley A.M."/>
            <person name="Wills S.J."/>
            <person name="Clifford K.A."/>
            <person name="Elmore F.L."/>
            <person name="Knight M.S."/>
            <person name="Le K."/>
            <person name="Lobaina D."/>
            <person name="Nougues D."/>
            <person name="Salama A."/>
            <person name="Stoeber S.D."/>
            <person name="Sweeney K.J."/>
            <person name="Truong T.G."/>
            <person name="Alvaro L.E."/>
            <person name="Isern S."/>
            <person name="Michael S.F."/>
            <person name="Monti D.L."/>
            <person name="Garlena R.A."/>
            <person name="Russell D.A."/>
            <person name="Pope W.H."/>
            <person name="Jacobs-Sera D."/>
            <person name="Hatfull G.F."/>
        </authorList>
    </citation>
    <scope>NUCLEOTIDE SEQUENCE [LARGE SCALE GENOMIC DNA]</scope>
</reference>
<dbReference type="Proteomes" id="UP000318136">
    <property type="component" value="Segment"/>
</dbReference>
<dbReference type="InterPro" id="IPR041352">
    <property type="entry name" value="Mtd_N"/>
</dbReference>
<name>A0A514CX21_9CAUD</name>
<dbReference type="EMBL" id="MN010758">
    <property type="protein sequence ID" value="QDH85066.1"/>
    <property type="molecule type" value="Genomic_DNA"/>
</dbReference>
<organism evidence="2 3">
    <name type="scientific">Gordonia phage Dardanus</name>
    <dbReference type="NCBI Taxonomy" id="2588489"/>
    <lineage>
        <taxon>Viruses</taxon>
        <taxon>Duplodnaviria</taxon>
        <taxon>Heunggongvirae</taxon>
        <taxon>Uroviricota</taxon>
        <taxon>Caudoviricetes</taxon>
        <taxon>Ruthgordonvirinae</taxon>
        <taxon>Dardanusvirus</taxon>
        <taxon>Dardanusvirus dardanus</taxon>
    </lineage>
</organism>
<evidence type="ECO:0000313" key="3">
    <source>
        <dbReference type="Proteomes" id="UP000318136"/>
    </source>
</evidence>
<protein>
    <submittedName>
        <fullName evidence="2">Minor tail protein</fullName>
    </submittedName>
</protein>
<dbReference type="Pfam" id="PF18454">
    <property type="entry name" value="Mtd_N"/>
    <property type="match status" value="1"/>
</dbReference>
<keyword evidence="3" id="KW-1185">Reference proteome</keyword>
<evidence type="ECO:0000259" key="1">
    <source>
        <dbReference type="Pfam" id="PF18454"/>
    </source>
</evidence>
<proteinExistence type="predicted"/>
<evidence type="ECO:0000313" key="2">
    <source>
        <dbReference type="EMBL" id="QDH85066.1"/>
    </source>
</evidence>
<feature type="domain" description="Major tropism determinant N-terminal" evidence="1">
    <location>
        <begin position="5"/>
        <end position="42"/>
    </location>
</feature>
<dbReference type="RefSeq" id="YP_010050897.1">
    <property type="nucleotide sequence ID" value="NC_054435.1"/>
</dbReference>
<dbReference type="GeneID" id="63911635"/>
<gene>
    <name evidence="2" type="primary">29</name>
    <name evidence="2" type="ORF">SEA_DARDANUS_29</name>
</gene>